<evidence type="ECO:0000256" key="1">
    <source>
        <dbReference type="SAM" id="MobiDB-lite"/>
    </source>
</evidence>
<feature type="signal peptide" evidence="2">
    <location>
        <begin position="1"/>
        <end position="20"/>
    </location>
</feature>
<protein>
    <recommendedName>
        <fullName evidence="5">Helicase</fullName>
    </recommendedName>
</protein>
<accession>A0ABY5QUR9</accession>
<name>A0ABY5QUR9_9HYPH</name>
<evidence type="ECO:0008006" key="5">
    <source>
        <dbReference type="Google" id="ProtNLM"/>
    </source>
</evidence>
<gene>
    <name evidence="3" type="ORF">IHQ72_30615</name>
</gene>
<organism evidence="3 4">
    <name type="scientific">Mesorhizobium onobrychidis</name>
    <dbReference type="NCBI Taxonomy" id="2775404"/>
    <lineage>
        <taxon>Bacteria</taxon>
        <taxon>Pseudomonadati</taxon>
        <taxon>Pseudomonadota</taxon>
        <taxon>Alphaproteobacteria</taxon>
        <taxon>Hyphomicrobiales</taxon>
        <taxon>Phyllobacteriaceae</taxon>
        <taxon>Mesorhizobium</taxon>
    </lineage>
</organism>
<sequence length="255" mass="23894">MNKYVAAALTVAIAIGPASALDAGLGGKLGGVGVGAGVSAGSKGASVAGGSSVDGVGGASLGGSLGAGKGSLGAGLGVSGNLGGATGGLSTGVGVGDPSSGSGTAPGGKPGNPALGSGQVASGSAGITPATAKAKAARQFAVLPRALRPSGTGRDALAPITNGYPLGFLAPLKATPGTPQAVVRACRTAIASAATPLGAVRVHAVSAGPLRQQRRGALTARIEVRIHYARQGGIEVRQARVGCRLDAAGKVTAVT</sequence>
<dbReference type="RefSeq" id="WP_258119404.1">
    <property type="nucleotide sequence ID" value="NZ_CP062229.1"/>
</dbReference>
<proteinExistence type="predicted"/>
<keyword evidence="4" id="KW-1185">Reference proteome</keyword>
<feature type="region of interest" description="Disordered" evidence="1">
    <location>
        <begin position="89"/>
        <end position="123"/>
    </location>
</feature>
<feature type="chain" id="PRO_5046879835" description="Helicase" evidence="2">
    <location>
        <begin position="21"/>
        <end position="255"/>
    </location>
</feature>
<evidence type="ECO:0000256" key="2">
    <source>
        <dbReference type="SAM" id="SignalP"/>
    </source>
</evidence>
<keyword evidence="2" id="KW-0732">Signal</keyword>
<evidence type="ECO:0000313" key="3">
    <source>
        <dbReference type="EMBL" id="UVC14910.1"/>
    </source>
</evidence>
<dbReference type="Proteomes" id="UP001058098">
    <property type="component" value="Chromosome"/>
</dbReference>
<evidence type="ECO:0000313" key="4">
    <source>
        <dbReference type="Proteomes" id="UP001058098"/>
    </source>
</evidence>
<reference evidence="3" key="1">
    <citation type="submission" date="2020-09" db="EMBL/GenBank/DDBJ databases">
        <title>Rhizobia associated with sainfoin plants.</title>
        <authorList>
            <person name="Asharfi S."/>
            <person name="Kuzmanovic N."/>
            <person name="Bunk B."/>
            <person name="Sproeer C."/>
            <person name="Becker M."/>
            <person name="Thuenen T."/>
        </authorList>
    </citation>
    <scope>NUCLEOTIDE SEQUENCE</scope>
    <source>
        <strain evidence="3">OM4</strain>
    </source>
</reference>
<dbReference type="EMBL" id="CP062229">
    <property type="protein sequence ID" value="UVC14910.1"/>
    <property type="molecule type" value="Genomic_DNA"/>
</dbReference>